<proteinExistence type="predicted"/>
<organism evidence="2">
    <name type="scientific">Pongo abelii</name>
    <name type="common">Sumatran orangutan</name>
    <name type="synonym">Pongo pygmaeus abelii</name>
    <dbReference type="NCBI Taxonomy" id="9601"/>
    <lineage>
        <taxon>Eukaryota</taxon>
        <taxon>Metazoa</taxon>
        <taxon>Chordata</taxon>
        <taxon>Craniata</taxon>
        <taxon>Vertebrata</taxon>
        <taxon>Euteleostomi</taxon>
        <taxon>Mammalia</taxon>
        <taxon>Eutheria</taxon>
        <taxon>Euarchontoglires</taxon>
        <taxon>Primates</taxon>
        <taxon>Haplorrhini</taxon>
        <taxon>Catarrhini</taxon>
        <taxon>Hominidae</taxon>
        <taxon>Pongo</taxon>
    </lineage>
</organism>
<name>A0A2J8SEZ1_PONAB</name>
<feature type="region of interest" description="Disordered" evidence="1">
    <location>
        <begin position="1"/>
        <end position="78"/>
    </location>
</feature>
<dbReference type="EMBL" id="NDHI03003580">
    <property type="protein sequence ID" value="PNJ19336.1"/>
    <property type="molecule type" value="Genomic_DNA"/>
</dbReference>
<feature type="compositionally biased region" description="Polar residues" evidence="1">
    <location>
        <begin position="1"/>
        <end position="10"/>
    </location>
</feature>
<feature type="compositionally biased region" description="Basic and acidic residues" evidence="1">
    <location>
        <begin position="54"/>
        <end position="63"/>
    </location>
</feature>
<dbReference type="AlphaFoldDB" id="A0A2J8SEZ1"/>
<feature type="compositionally biased region" description="Basic and acidic residues" evidence="1">
    <location>
        <begin position="15"/>
        <end position="37"/>
    </location>
</feature>
<accession>A0A2J8SEZ1</accession>
<evidence type="ECO:0000313" key="2">
    <source>
        <dbReference type="EMBL" id="PNJ19336.1"/>
    </source>
</evidence>
<protein>
    <submittedName>
        <fullName evidence="2">RBFOX1 isoform 24</fullName>
    </submittedName>
</protein>
<sequence length="251" mass="27597">MASPSGSSEATGKPRGRDGRPRREEDDVPPEEKRLRLGLEGGSAQPEDCEDGEDAPRPGREETGTQTGGDGRGDLLPLPYSLVEGQDYKSENSTLLPGAKNSLQDSVSRSILLNRLGFETTFASFSASLVSVINHREWFLPETDLAGEITGFEGNKFSRALAQFLLGNTWAVFPASGTWCETCILSSKKDQVHLADRSGAQWLVTRLQIGPSDPWCDGPRLWEHVKEVECHWVVFLVRTGMLTKCPSKDTY</sequence>
<gene>
    <name evidence="2" type="ORF">CR201_G0043708</name>
</gene>
<evidence type="ECO:0000256" key="1">
    <source>
        <dbReference type="SAM" id="MobiDB-lite"/>
    </source>
</evidence>
<comment type="caution">
    <text evidence="2">The sequence shown here is derived from an EMBL/GenBank/DDBJ whole genome shotgun (WGS) entry which is preliminary data.</text>
</comment>
<dbReference type="STRING" id="9601.ENSPPYP00000024430"/>
<reference evidence="2" key="1">
    <citation type="submission" date="2017-12" db="EMBL/GenBank/DDBJ databases">
        <title>High-resolution comparative analysis of great ape genomes.</title>
        <authorList>
            <person name="Pollen A."/>
            <person name="Hastie A."/>
            <person name="Hormozdiari F."/>
            <person name="Dougherty M."/>
            <person name="Liu R."/>
            <person name="Chaisson M."/>
            <person name="Hoppe E."/>
            <person name="Hill C."/>
            <person name="Pang A."/>
            <person name="Hillier L."/>
            <person name="Baker C."/>
            <person name="Armstrong J."/>
            <person name="Shendure J."/>
            <person name="Paten B."/>
            <person name="Wilson R."/>
            <person name="Chao H."/>
            <person name="Schneider V."/>
            <person name="Ventura M."/>
            <person name="Kronenberg Z."/>
            <person name="Murali S."/>
            <person name="Gordon D."/>
            <person name="Cantsilieris S."/>
            <person name="Munson K."/>
            <person name="Nelson B."/>
            <person name="Raja A."/>
            <person name="Underwood J."/>
            <person name="Diekhans M."/>
            <person name="Fiddes I."/>
            <person name="Haussler D."/>
            <person name="Eichler E."/>
        </authorList>
    </citation>
    <scope>NUCLEOTIDE SEQUENCE [LARGE SCALE GENOMIC DNA]</scope>
    <source>
        <strain evidence="2">Susie</strain>
    </source>
</reference>